<gene>
    <name evidence="1" type="ORF">PODLI_1B036226</name>
</gene>
<proteinExistence type="predicted"/>
<evidence type="ECO:0000313" key="1">
    <source>
        <dbReference type="EMBL" id="CAI5794710.1"/>
    </source>
</evidence>
<dbReference type="AlphaFoldDB" id="A0AA35PQR9"/>
<dbReference type="Proteomes" id="UP001178461">
    <property type="component" value="Chromosome 15"/>
</dbReference>
<accession>A0AA35PQR9</accession>
<name>A0AA35PQR9_9SAUR</name>
<sequence>MLAAWPFLNSTLRKRRLSSRLPPPKLRLPACTPGASLCWDGLKQHGTCSFLGRWKSLTCARWPPAGRARSRCIGESLQRRTRREHLWKGQLHRVLHSESGVQMLLRRGWRRTALLLMQQRARSHGTN</sequence>
<reference evidence="1" key="1">
    <citation type="submission" date="2022-12" db="EMBL/GenBank/DDBJ databases">
        <authorList>
            <person name="Alioto T."/>
            <person name="Alioto T."/>
            <person name="Gomez Garrido J."/>
        </authorList>
    </citation>
    <scope>NUCLEOTIDE SEQUENCE</scope>
</reference>
<organism evidence="1 2">
    <name type="scientific">Podarcis lilfordi</name>
    <name type="common">Lilford's wall lizard</name>
    <dbReference type="NCBI Taxonomy" id="74358"/>
    <lineage>
        <taxon>Eukaryota</taxon>
        <taxon>Metazoa</taxon>
        <taxon>Chordata</taxon>
        <taxon>Craniata</taxon>
        <taxon>Vertebrata</taxon>
        <taxon>Euteleostomi</taxon>
        <taxon>Lepidosauria</taxon>
        <taxon>Squamata</taxon>
        <taxon>Bifurcata</taxon>
        <taxon>Unidentata</taxon>
        <taxon>Episquamata</taxon>
        <taxon>Laterata</taxon>
        <taxon>Lacertibaenia</taxon>
        <taxon>Lacertidae</taxon>
        <taxon>Podarcis</taxon>
    </lineage>
</organism>
<dbReference type="EMBL" id="OX395141">
    <property type="protein sequence ID" value="CAI5794710.1"/>
    <property type="molecule type" value="Genomic_DNA"/>
</dbReference>
<evidence type="ECO:0000313" key="2">
    <source>
        <dbReference type="Proteomes" id="UP001178461"/>
    </source>
</evidence>
<protein>
    <submittedName>
        <fullName evidence="1">Uncharacterized protein</fullName>
    </submittedName>
</protein>
<keyword evidence="2" id="KW-1185">Reference proteome</keyword>